<name>A0AAD7H7J9_9AGAR</name>
<comment type="caution">
    <text evidence="2">The sequence shown here is derived from an EMBL/GenBank/DDBJ whole genome shotgun (WGS) entry which is preliminary data.</text>
</comment>
<feature type="region of interest" description="Disordered" evidence="1">
    <location>
        <begin position="171"/>
        <end position="206"/>
    </location>
</feature>
<proteinExistence type="predicted"/>
<sequence length="206" mass="22108">MATTTTTPYLLRERKDGKVVSKSAVATAESTDSDDDTRKYSDIVAARSVSSALGLPPIGVVPTVIERFISPAGQLEIMSEPAMSVSPPVEEQGKDNNPNPWVTVERKTRRRSSLESLSKLGAAGKTVEFLTSRSPSVTAEQTTAIKAAEGQLTEAEKRKIYWRSHSVKVESDKTSVSSVPEVQPAIAQEVRPASPVPSVGEGSSRR</sequence>
<evidence type="ECO:0000313" key="3">
    <source>
        <dbReference type="Proteomes" id="UP001215280"/>
    </source>
</evidence>
<organism evidence="2 3">
    <name type="scientific">Mycena maculata</name>
    <dbReference type="NCBI Taxonomy" id="230809"/>
    <lineage>
        <taxon>Eukaryota</taxon>
        <taxon>Fungi</taxon>
        <taxon>Dikarya</taxon>
        <taxon>Basidiomycota</taxon>
        <taxon>Agaricomycotina</taxon>
        <taxon>Agaricomycetes</taxon>
        <taxon>Agaricomycetidae</taxon>
        <taxon>Agaricales</taxon>
        <taxon>Marasmiineae</taxon>
        <taxon>Mycenaceae</taxon>
        <taxon>Mycena</taxon>
    </lineage>
</organism>
<evidence type="ECO:0000256" key="1">
    <source>
        <dbReference type="SAM" id="MobiDB-lite"/>
    </source>
</evidence>
<dbReference type="AlphaFoldDB" id="A0AAD7H7J9"/>
<dbReference type="Proteomes" id="UP001215280">
    <property type="component" value="Unassembled WGS sequence"/>
</dbReference>
<dbReference type="EMBL" id="JARJLG010000372">
    <property type="protein sequence ID" value="KAJ7714335.1"/>
    <property type="molecule type" value="Genomic_DNA"/>
</dbReference>
<evidence type="ECO:0000313" key="2">
    <source>
        <dbReference type="EMBL" id="KAJ7714335.1"/>
    </source>
</evidence>
<reference evidence="2" key="1">
    <citation type="submission" date="2023-03" db="EMBL/GenBank/DDBJ databases">
        <title>Massive genome expansion in bonnet fungi (Mycena s.s.) driven by repeated elements and novel gene families across ecological guilds.</title>
        <authorList>
            <consortium name="Lawrence Berkeley National Laboratory"/>
            <person name="Harder C.B."/>
            <person name="Miyauchi S."/>
            <person name="Viragh M."/>
            <person name="Kuo A."/>
            <person name="Thoen E."/>
            <person name="Andreopoulos B."/>
            <person name="Lu D."/>
            <person name="Skrede I."/>
            <person name="Drula E."/>
            <person name="Henrissat B."/>
            <person name="Morin E."/>
            <person name="Kohler A."/>
            <person name="Barry K."/>
            <person name="LaButti K."/>
            <person name="Morin E."/>
            <person name="Salamov A."/>
            <person name="Lipzen A."/>
            <person name="Mereny Z."/>
            <person name="Hegedus B."/>
            <person name="Baldrian P."/>
            <person name="Stursova M."/>
            <person name="Weitz H."/>
            <person name="Taylor A."/>
            <person name="Grigoriev I.V."/>
            <person name="Nagy L.G."/>
            <person name="Martin F."/>
            <person name="Kauserud H."/>
        </authorList>
    </citation>
    <scope>NUCLEOTIDE SEQUENCE</scope>
    <source>
        <strain evidence="2">CBHHK188m</strain>
    </source>
</reference>
<gene>
    <name evidence="2" type="ORF">DFH07DRAFT_974504</name>
</gene>
<feature type="region of interest" description="Disordered" evidence="1">
    <location>
        <begin position="83"/>
        <end position="117"/>
    </location>
</feature>
<accession>A0AAD7H7J9</accession>
<protein>
    <submittedName>
        <fullName evidence="2">Uncharacterized protein</fullName>
    </submittedName>
</protein>
<feature type="region of interest" description="Disordered" evidence="1">
    <location>
        <begin position="1"/>
        <end position="38"/>
    </location>
</feature>
<keyword evidence="3" id="KW-1185">Reference proteome</keyword>